<dbReference type="SUPFAM" id="SSF81301">
    <property type="entry name" value="Nucleotidyltransferase"/>
    <property type="match status" value="1"/>
</dbReference>
<evidence type="ECO:0000313" key="8">
    <source>
        <dbReference type="Proteomes" id="UP001530377"/>
    </source>
</evidence>
<feature type="compositionally biased region" description="Basic residues" evidence="5">
    <location>
        <begin position="1127"/>
        <end position="1136"/>
    </location>
</feature>
<feature type="domain" description="Poly A polymerase head" evidence="6">
    <location>
        <begin position="505"/>
        <end position="543"/>
    </location>
</feature>
<evidence type="ECO:0000256" key="4">
    <source>
        <dbReference type="RuleBase" id="RU003953"/>
    </source>
</evidence>
<comment type="similarity">
    <text evidence="1 4">Belongs to the tRNA nucleotidyltransferase/poly(A) polymerase family.</text>
</comment>
<feature type="region of interest" description="Disordered" evidence="5">
    <location>
        <begin position="313"/>
        <end position="333"/>
    </location>
</feature>
<keyword evidence="8" id="KW-1185">Reference proteome</keyword>
<feature type="compositionally biased region" description="Basic residues" evidence="5">
    <location>
        <begin position="583"/>
        <end position="596"/>
    </location>
</feature>
<sequence length="1136" mass="123502">MKGTRRSPWKDKGRGGMGKDNDNETTTMNPGEVNERAGDIESDDDSADPTYKPRRDEDESSDSSDFDDEDNQQNHHQIHHRRHRCRQFHRNRHRHHHHHHHHHPPPPFLHGNNDSDRIPISLASARENSPSSSRSTSLRLVTSDDGGVMGGRGGDDDGDDRRPPTMPSSPFSMEGVNPPPSFGYDNNDDDDDGDVAMDVISQAAISGGGVGCGDGGDGSGRDVVPAETISGSGGTEIDVDVGPMSSSYEYYDIEANDEGMDGGGEDDDDDDDYHDDDDHGGGGDISTTTFDLSGACRSVEEASVDTTIEMLNAAEGTTGMDHEDDVYDREGDRDKDSRAISILDVVDAAAAAAAGDVAIDLTAMTSSPVAGGVGKTSSSSTAFPPDAADVVIASSPPSSSRPSSPSSPSIRHNVTLRLTSEEERIFKLLVDAAEAYEVGLLESFDRDSMMGEDDLKFGGGFGGGGGIEQRGGDISAFGLQPPPPMGRGEKGDDETVERRPMVGIRVAGGWVRDKLLNQHSADVDVALDCMMGVQFARIVQCYMASSLSSSWSSSTDEESDEEHRGMDENGDDDDDDGGGGEGRRRRRRRRTKRQHPKIGVIGANPSQSKHLETATMKIHGIDVDFVNLRANEVYGADSRIPTFDTPGGSSGPAFGAPLEDALRRDFTINSLFYNVRTGKIEDWTGRGLDDLLHRRLVVTPVDPHVTFHDDPLRVLRAIRFAVRLDFALDGSIVEAAMSKRVHRSLHAKVSRERVGKELEGMLSGKHARPGKALDAIGRLHLAGSVFAFPGTFPGDLERVGGPVRGRILGVEYACVMGDAPDEDIDDRGCIVGAAAVELAAQHRARGWEESRLLLAILPMLINSQADERNKTTKATDVASLTSVDPRLLYLSVFIMPFRDLIFLDKKGREMFVTSHMVKESIKFSLRDTQAVSKILTHIDAMVTILSEIRSQLASDARSTKEGGEGPYRELTVPCRLRVGLLLRSLKEYWVTCLIAAAAWETRTHLRSHDAGNDLGGAISSVPEDMPSRELYRAIVDELDLDGCWRVRPHLNGKDIIKELDLRNNGPLVGLYVEDQTRWMLLNPHGTKEDCVTYLRGLKSEREGVCAVGSVNNDISSPILKSDNGAKHSPKKSRVEN</sequence>
<proteinExistence type="inferred from homology"/>
<feature type="region of interest" description="Disordered" evidence="5">
    <location>
        <begin position="549"/>
        <end position="605"/>
    </location>
</feature>
<feature type="compositionally biased region" description="Acidic residues" evidence="5">
    <location>
        <begin position="251"/>
        <end position="275"/>
    </location>
</feature>
<feature type="compositionally biased region" description="Low complexity" evidence="5">
    <location>
        <begin position="394"/>
        <end position="409"/>
    </location>
</feature>
<dbReference type="GO" id="GO:0001680">
    <property type="term" value="P:tRNA 3'-terminal CCA addition"/>
    <property type="evidence" value="ECO:0007669"/>
    <property type="project" value="UniProtKB-ARBA"/>
</dbReference>
<feature type="domain" description="Poly A polymerase head" evidence="6">
    <location>
        <begin position="592"/>
        <end position="696"/>
    </location>
</feature>
<dbReference type="PANTHER" id="PTHR13734">
    <property type="entry name" value="TRNA-NUCLEOTIDYLTRANSFERASE"/>
    <property type="match status" value="1"/>
</dbReference>
<dbReference type="InterPro" id="IPR002646">
    <property type="entry name" value="PolA_pol_head_dom"/>
</dbReference>
<dbReference type="AlphaFoldDB" id="A0ABD3RDM2"/>
<evidence type="ECO:0000256" key="2">
    <source>
        <dbReference type="ARBA" id="ARBA00022679"/>
    </source>
</evidence>
<evidence type="ECO:0000313" key="7">
    <source>
        <dbReference type="EMBL" id="KAL3811039.1"/>
    </source>
</evidence>
<name>A0ABD3RDM2_9STRA</name>
<dbReference type="PANTHER" id="PTHR13734:SF5">
    <property type="entry name" value="CCA TRNA NUCLEOTIDYLTRANSFERASE, MITOCHONDRIAL"/>
    <property type="match status" value="1"/>
</dbReference>
<comment type="caution">
    <text evidence="7">The sequence shown here is derived from an EMBL/GenBank/DDBJ whole genome shotgun (WGS) entry which is preliminary data.</text>
</comment>
<dbReference type="GO" id="GO:0003723">
    <property type="term" value="F:RNA binding"/>
    <property type="evidence" value="ECO:0007669"/>
    <property type="project" value="UniProtKB-KW"/>
</dbReference>
<evidence type="ECO:0000259" key="6">
    <source>
        <dbReference type="Pfam" id="PF01743"/>
    </source>
</evidence>
<feature type="region of interest" description="Disordered" evidence="5">
    <location>
        <begin position="389"/>
        <end position="412"/>
    </location>
</feature>
<feature type="compositionally biased region" description="Acidic residues" evidence="5">
    <location>
        <begin position="568"/>
        <end position="578"/>
    </location>
</feature>
<feature type="compositionally biased region" description="Acidic residues" evidence="5">
    <location>
        <begin position="58"/>
        <end position="71"/>
    </location>
</feature>
<feature type="compositionally biased region" description="Basic and acidic residues" evidence="5">
    <location>
        <begin position="8"/>
        <end position="22"/>
    </location>
</feature>
<feature type="compositionally biased region" description="Basic residues" evidence="5">
    <location>
        <begin position="76"/>
        <end position="104"/>
    </location>
</feature>
<dbReference type="Gene3D" id="3.30.460.10">
    <property type="entry name" value="Beta Polymerase, domain 2"/>
    <property type="match status" value="1"/>
</dbReference>
<feature type="compositionally biased region" description="Basic and acidic residues" evidence="5">
    <location>
        <begin position="153"/>
        <end position="163"/>
    </location>
</feature>
<feature type="region of interest" description="Disordered" evidence="5">
    <location>
        <begin position="208"/>
        <end position="288"/>
    </location>
</feature>
<dbReference type="Gene3D" id="1.10.3090.10">
    <property type="entry name" value="cca-adding enzyme, domain 2"/>
    <property type="match status" value="1"/>
</dbReference>
<feature type="region of interest" description="Disordered" evidence="5">
    <location>
        <begin position="1116"/>
        <end position="1136"/>
    </location>
</feature>
<keyword evidence="2 4" id="KW-0808">Transferase</keyword>
<evidence type="ECO:0000256" key="1">
    <source>
        <dbReference type="ARBA" id="ARBA00007265"/>
    </source>
</evidence>
<evidence type="ECO:0000256" key="5">
    <source>
        <dbReference type="SAM" id="MobiDB-lite"/>
    </source>
</evidence>
<gene>
    <name evidence="7" type="ORF">ACHAXA_008284</name>
</gene>
<feature type="compositionally biased region" description="Gly residues" evidence="5">
    <location>
        <begin position="208"/>
        <end position="218"/>
    </location>
</feature>
<dbReference type="Proteomes" id="UP001530377">
    <property type="component" value="Unassembled WGS sequence"/>
</dbReference>
<protein>
    <recommendedName>
        <fullName evidence="6">Poly A polymerase head domain-containing protein</fullName>
    </recommendedName>
</protein>
<feature type="region of interest" description="Disordered" evidence="5">
    <location>
        <begin position="1"/>
        <end position="194"/>
    </location>
</feature>
<evidence type="ECO:0000256" key="3">
    <source>
        <dbReference type="ARBA" id="ARBA00022884"/>
    </source>
</evidence>
<organism evidence="7 8">
    <name type="scientific">Cyclostephanos tholiformis</name>
    <dbReference type="NCBI Taxonomy" id="382380"/>
    <lineage>
        <taxon>Eukaryota</taxon>
        <taxon>Sar</taxon>
        <taxon>Stramenopiles</taxon>
        <taxon>Ochrophyta</taxon>
        <taxon>Bacillariophyta</taxon>
        <taxon>Coscinodiscophyceae</taxon>
        <taxon>Thalassiosirophycidae</taxon>
        <taxon>Stephanodiscales</taxon>
        <taxon>Stephanodiscaceae</taxon>
        <taxon>Cyclostephanos</taxon>
    </lineage>
</organism>
<dbReference type="Pfam" id="PF01743">
    <property type="entry name" value="PolyA_pol"/>
    <property type="match status" value="2"/>
</dbReference>
<accession>A0ABD3RDM2</accession>
<keyword evidence="3 4" id="KW-0694">RNA-binding</keyword>
<dbReference type="GO" id="GO:0016740">
    <property type="term" value="F:transferase activity"/>
    <property type="evidence" value="ECO:0007669"/>
    <property type="project" value="UniProtKB-KW"/>
</dbReference>
<feature type="compositionally biased region" description="Low complexity" evidence="5">
    <location>
        <begin position="121"/>
        <end position="146"/>
    </location>
</feature>
<dbReference type="SUPFAM" id="SSF81891">
    <property type="entry name" value="Poly A polymerase C-terminal region-like"/>
    <property type="match status" value="2"/>
</dbReference>
<dbReference type="EMBL" id="JALLPB020000285">
    <property type="protein sequence ID" value="KAL3811039.1"/>
    <property type="molecule type" value="Genomic_DNA"/>
</dbReference>
<reference evidence="7 8" key="1">
    <citation type="submission" date="2024-10" db="EMBL/GenBank/DDBJ databases">
        <title>Updated reference genomes for cyclostephanoid diatoms.</title>
        <authorList>
            <person name="Roberts W.R."/>
            <person name="Alverson A.J."/>
        </authorList>
    </citation>
    <scope>NUCLEOTIDE SEQUENCE [LARGE SCALE GENOMIC DNA]</scope>
    <source>
        <strain evidence="7 8">AJA228-03</strain>
    </source>
</reference>
<dbReference type="InterPro" id="IPR043519">
    <property type="entry name" value="NT_sf"/>
</dbReference>